<evidence type="ECO:0008006" key="6">
    <source>
        <dbReference type="Google" id="ProtNLM"/>
    </source>
</evidence>
<dbReference type="EMBL" id="CM000850">
    <property type="protein sequence ID" value="KRH04782.1"/>
    <property type="molecule type" value="Genomic_DNA"/>
</dbReference>
<dbReference type="Pfam" id="PF01535">
    <property type="entry name" value="PPR"/>
    <property type="match status" value="2"/>
</dbReference>
<name>A0A0R0FF24_SOYBN</name>
<evidence type="ECO:0000256" key="1">
    <source>
        <dbReference type="ARBA" id="ARBA00022737"/>
    </source>
</evidence>
<evidence type="ECO:0000256" key="2">
    <source>
        <dbReference type="PROSITE-ProRule" id="PRU00708"/>
    </source>
</evidence>
<dbReference type="RefSeq" id="XP_006601548.1">
    <property type="nucleotide sequence ID" value="XM_006601485.1"/>
</dbReference>
<dbReference type="PROSITE" id="PS51375">
    <property type="entry name" value="PPR"/>
    <property type="match status" value="1"/>
</dbReference>
<reference evidence="3 4" key="1">
    <citation type="journal article" date="2010" name="Nature">
        <title>Genome sequence of the palaeopolyploid soybean.</title>
        <authorList>
            <person name="Schmutz J."/>
            <person name="Cannon S.B."/>
            <person name="Schlueter J."/>
            <person name="Ma J."/>
            <person name="Mitros T."/>
            <person name="Nelson W."/>
            <person name="Hyten D.L."/>
            <person name="Song Q."/>
            <person name="Thelen J.J."/>
            <person name="Cheng J."/>
            <person name="Xu D."/>
            <person name="Hellsten U."/>
            <person name="May G.D."/>
            <person name="Yu Y."/>
            <person name="Sakurai T."/>
            <person name="Umezawa T."/>
            <person name="Bhattacharyya M.K."/>
            <person name="Sandhu D."/>
            <person name="Valliyodan B."/>
            <person name="Lindquist E."/>
            <person name="Peto M."/>
            <person name="Grant D."/>
            <person name="Shu S."/>
            <person name="Goodstein D."/>
            <person name="Barry K."/>
            <person name="Futrell-Griggs M."/>
            <person name="Abernathy B."/>
            <person name="Du J."/>
            <person name="Tian Z."/>
            <person name="Zhu L."/>
            <person name="Gill N."/>
            <person name="Joshi T."/>
            <person name="Libault M."/>
            <person name="Sethuraman A."/>
            <person name="Zhang X.-C."/>
            <person name="Shinozaki K."/>
            <person name="Nguyen H.T."/>
            <person name="Wing R.A."/>
            <person name="Cregan P."/>
            <person name="Specht J."/>
            <person name="Grimwood J."/>
            <person name="Rokhsar D."/>
            <person name="Stacey G."/>
            <person name="Shoemaker R.C."/>
            <person name="Jackson S.A."/>
        </authorList>
    </citation>
    <scope>NUCLEOTIDE SEQUENCE</scope>
    <source>
        <strain evidence="4">cv. Williams 82</strain>
        <tissue evidence="3">Callus</tissue>
    </source>
</reference>
<dbReference type="Gene3D" id="1.25.40.10">
    <property type="entry name" value="Tetratricopeptide repeat domain"/>
    <property type="match status" value="1"/>
</dbReference>
<dbReference type="PANTHER" id="PTHR47926">
    <property type="entry name" value="PENTATRICOPEPTIDE REPEAT-CONTAINING PROTEIN"/>
    <property type="match status" value="1"/>
</dbReference>
<protein>
    <recommendedName>
        <fullName evidence="6">Pentatricopeptide repeat-containing protein</fullName>
    </recommendedName>
</protein>
<dbReference type="InterPro" id="IPR011990">
    <property type="entry name" value="TPR-like_helical_dom_sf"/>
</dbReference>
<dbReference type="InterPro" id="IPR046960">
    <property type="entry name" value="PPR_At4g14850-like_plant"/>
</dbReference>
<keyword evidence="5" id="KW-1185">Reference proteome</keyword>
<dbReference type="AlphaFoldDB" id="A0A0R0FF24"/>
<reference evidence="4" key="2">
    <citation type="submission" date="2018-02" db="UniProtKB">
        <authorList>
            <consortium name="EnsemblPlants"/>
        </authorList>
    </citation>
    <scope>IDENTIFICATION</scope>
    <source>
        <strain evidence="4">Williams 82</strain>
    </source>
</reference>
<dbReference type="GeneID" id="102665741"/>
<organism evidence="3">
    <name type="scientific">Glycine max</name>
    <name type="common">Soybean</name>
    <name type="synonym">Glycine hispida</name>
    <dbReference type="NCBI Taxonomy" id="3847"/>
    <lineage>
        <taxon>Eukaryota</taxon>
        <taxon>Viridiplantae</taxon>
        <taxon>Streptophyta</taxon>
        <taxon>Embryophyta</taxon>
        <taxon>Tracheophyta</taxon>
        <taxon>Spermatophyta</taxon>
        <taxon>Magnoliopsida</taxon>
        <taxon>eudicotyledons</taxon>
        <taxon>Gunneridae</taxon>
        <taxon>Pentapetalae</taxon>
        <taxon>rosids</taxon>
        <taxon>fabids</taxon>
        <taxon>Fabales</taxon>
        <taxon>Fabaceae</taxon>
        <taxon>Papilionoideae</taxon>
        <taxon>50 kb inversion clade</taxon>
        <taxon>NPAAA clade</taxon>
        <taxon>indigoferoid/millettioid clade</taxon>
        <taxon>Phaseoleae</taxon>
        <taxon>Glycine</taxon>
        <taxon>Glycine subgen. Soja</taxon>
    </lineage>
</organism>
<dbReference type="GO" id="GO:0009451">
    <property type="term" value="P:RNA modification"/>
    <property type="evidence" value="ECO:0007669"/>
    <property type="project" value="InterPro"/>
</dbReference>
<evidence type="ECO:0000313" key="5">
    <source>
        <dbReference type="Proteomes" id="UP000008827"/>
    </source>
</evidence>
<dbReference type="Gramene" id="KRH04782">
    <property type="protein sequence ID" value="KRH04782"/>
    <property type="gene ID" value="GLYMA_17G186700"/>
</dbReference>
<accession>A0A0R0FF24</accession>
<proteinExistence type="predicted"/>
<gene>
    <name evidence="4" type="primary">LOC102665741</name>
    <name evidence="3" type="ORF">GLYMA_17G186700</name>
</gene>
<dbReference type="GO" id="GO:0003723">
    <property type="term" value="F:RNA binding"/>
    <property type="evidence" value="ECO:0007669"/>
    <property type="project" value="InterPro"/>
</dbReference>
<dbReference type="InterPro" id="IPR002885">
    <property type="entry name" value="PPR_rpt"/>
</dbReference>
<dbReference type="KEGG" id="gmx:102665741"/>
<keyword evidence="1" id="KW-0677">Repeat</keyword>
<dbReference type="Proteomes" id="UP000008827">
    <property type="component" value="Chromosome 17"/>
</dbReference>
<evidence type="ECO:0000313" key="4">
    <source>
        <dbReference type="EnsemblPlants" id="KRH04782"/>
    </source>
</evidence>
<evidence type="ECO:0000313" key="3">
    <source>
        <dbReference type="EMBL" id="KRH04782.1"/>
    </source>
</evidence>
<dbReference type="SMR" id="A0A0R0FF24"/>
<feature type="repeat" description="PPR" evidence="2">
    <location>
        <begin position="106"/>
        <end position="140"/>
    </location>
</feature>
<sequence>MELKLHALMASIPHAVFTHSSFSILFCTYAVLDASRRPNGNTSSRSTHKIPPLCKEKHLNEQKLKLDHQNQNNLNVGLVALLIGMHCKCGSMKNAQRVFDQMSDKNITSWHLMIGGYISNGLGCDGLLVFQQMKQAGVPSDGETFELFFTACAQAGGGGLVSVRGGVVVGGTVVTKEVGEVIDEVAVPRVISFKQ</sequence>
<dbReference type="EnsemblPlants" id="KRH04782">
    <property type="protein sequence ID" value="KRH04782"/>
    <property type="gene ID" value="GLYMA_17G186700"/>
</dbReference>
<reference evidence="3" key="3">
    <citation type="submission" date="2018-07" db="EMBL/GenBank/DDBJ databases">
        <title>WGS assembly of Glycine max.</title>
        <authorList>
            <person name="Schmutz J."/>
            <person name="Cannon S."/>
            <person name="Schlueter J."/>
            <person name="Ma J."/>
            <person name="Mitros T."/>
            <person name="Nelson W."/>
            <person name="Hyten D."/>
            <person name="Song Q."/>
            <person name="Thelen J."/>
            <person name="Cheng J."/>
            <person name="Xu D."/>
            <person name="Hellsten U."/>
            <person name="May G."/>
            <person name="Yu Y."/>
            <person name="Sakurai T."/>
            <person name="Umezawa T."/>
            <person name="Bhattacharyya M."/>
            <person name="Sandhu D."/>
            <person name="Valliyodan B."/>
            <person name="Lindquist E."/>
            <person name="Peto M."/>
            <person name="Grant D."/>
            <person name="Shu S."/>
            <person name="Goodstein D."/>
            <person name="Barry K."/>
            <person name="Futrell-Griggs M."/>
            <person name="Abernathy B."/>
            <person name="Du J."/>
            <person name="Tian Z."/>
            <person name="Zhu L."/>
            <person name="Gill N."/>
            <person name="Joshi T."/>
            <person name="Libault M."/>
            <person name="Sethuraman A."/>
            <person name="Zhang X."/>
            <person name="Shinozaki K."/>
            <person name="Nguyen H."/>
            <person name="Wing R."/>
            <person name="Cregan P."/>
            <person name="Specht J."/>
            <person name="Grimwood J."/>
            <person name="Rokhsar D."/>
            <person name="Stacey G."/>
            <person name="Shoemaker R."/>
            <person name="Jackson S."/>
        </authorList>
    </citation>
    <scope>NUCLEOTIDE SEQUENCE</scope>
    <source>
        <tissue evidence="3">Callus</tissue>
    </source>
</reference>